<comment type="caution">
    <text evidence="1">The sequence shown here is derived from an EMBL/GenBank/DDBJ whole genome shotgun (WGS) entry which is preliminary data.</text>
</comment>
<protein>
    <submittedName>
        <fullName evidence="1">Uncharacterized protein</fullName>
    </submittedName>
</protein>
<organism evidence="1 2">
    <name type="scientific">Nonomuraea monospora</name>
    <dbReference type="NCBI Taxonomy" id="568818"/>
    <lineage>
        <taxon>Bacteria</taxon>
        <taxon>Bacillati</taxon>
        <taxon>Actinomycetota</taxon>
        <taxon>Actinomycetes</taxon>
        <taxon>Streptosporangiales</taxon>
        <taxon>Streptosporangiaceae</taxon>
        <taxon>Nonomuraea</taxon>
    </lineage>
</organism>
<evidence type="ECO:0000313" key="1">
    <source>
        <dbReference type="EMBL" id="GAA2211762.1"/>
    </source>
</evidence>
<dbReference type="EMBL" id="BAAAQX010000022">
    <property type="protein sequence ID" value="GAA2211762.1"/>
    <property type="molecule type" value="Genomic_DNA"/>
</dbReference>
<name>A0ABP5PJJ3_9ACTN</name>
<dbReference type="Proteomes" id="UP001499843">
    <property type="component" value="Unassembled WGS sequence"/>
</dbReference>
<accession>A0ABP5PJJ3</accession>
<evidence type="ECO:0000313" key="2">
    <source>
        <dbReference type="Proteomes" id="UP001499843"/>
    </source>
</evidence>
<dbReference type="RefSeq" id="WP_344484969.1">
    <property type="nucleotide sequence ID" value="NZ_BAAAQX010000022.1"/>
</dbReference>
<proteinExistence type="predicted"/>
<keyword evidence="2" id="KW-1185">Reference proteome</keyword>
<reference evidence="2" key="1">
    <citation type="journal article" date="2019" name="Int. J. Syst. Evol. Microbiol.">
        <title>The Global Catalogue of Microorganisms (GCM) 10K type strain sequencing project: providing services to taxonomists for standard genome sequencing and annotation.</title>
        <authorList>
            <consortium name="The Broad Institute Genomics Platform"/>
            <consortium name="The Broad Institute Genome Sequencing Center for Infectious Disease"/>
            <person name="Wu L."/>
            <person name="Ma J."/>
        </authorList>
    </citation>
    <scope>NUCLEOTIDE SEQUENCE [LARGE SCALE GENOMIC DNA]</scope>
    <source>
        <strain evidence="2">JCM 16114</strain>
    </source>
</reference>
<sequence>MLEEALNVFAKLMAENLAMPFPFGFRGPLTEQHRSRLTRLTSIFEQVLPAIDDEYATKYYALVRDMAVLAVEIEGLRFRREAHRDSVAPAP</sequence>
<gene>
    <name evidence="1" type="ORF">GCM10009850_072220</name>
</gene>